<dbReference type="GO" id="GO:0051256">
    <property type="term" value="P:mitotic spindle midzone assembly"/>
    <property type="evidence" value="ECO:0007669"/>
    <property type="project" value="TreeGrafter"/>
</dbReference>
<dbReference type="Proteomes" id="UP000694620">
    <property type="component" value="Chromosome 5"/>
</dbReference>
<feature type="coiled-coil region" evidence="1">
    <location>
        <begin position="256"/>
        <end position="283"/>
    </location>
</feature>
<sequence length="485" mass="57225">MARSTCNSMPVLCTSQPHIIGTVFAIDIELLAFSLVNGINQSLARLVDIWDSIGIQEAMRVERMEAVKKRGKFKSRIEKNIITYRKELDTLYHELSIDHYQIDKSLTVLQLEKDLRIRVESLMKEKNDRLKELKSLQEEDKSLCIDLCATPYYIPTGSVPTRQQLLELQEHIKNLSECRVKIFSDLRQQIHQLMKEIGHDPQTTLEKDAVCDDAEAFFKKDDLLSTKENLKSKVYNLWSRLEFSEEEIKHFEASLKSSLSEEINEWQLELERLEELKRANMQEVIENIRKELLEFWDKCTFSTEQYTAFIGNFTEELLVKHEDELSRLKSYYEKCKSVFEAVERWEQNWRLFQDFEVLLKKASDPSRFSNRGGSLLKESKERTKVQKMLPKLEEEIKSFIDTWEAEQGTVFLVRGQRFMDYVAKQWEDYKLQKEKEKNERVSLKFRILSTILLYEICSSKVEKNKTTNSKAERRCTILLSKRSTA</sequence>
<keyword evidence="3" id="KW-1185">Reference proteome</keyword>
<dbReference type="GO" id="GO:0005737">
    <property type="term" value="C:cytoplasm"/>
    <property type="evidence" value="ECO:0007669"/>
    <property type="project" value="TreeGrafter"/>
</dbReference>
<dbReference type="GO" id="GO:0008017">
    <property type="term" value="F:microtubule binding"/>
    <property type="evidence" value="ECO:0007669"/>
    <property type="project" value="InterPro"/>
</dbReference>
<dbReference type="Ensembl" id="ENSECRT00000002059.1">
    <property type="protein sequence ID" value="ENSECRP00000002031.1"/>
    <property type="gene ID" value="ENSECRG00000001213.1"/>
</dbReference>
<dbReference type="Pfam" id="PF03999">
    <property type="entry name" value="MAP65_ASE1"/>
    <property type="match status" value="1"/>
</dbReference>
<reference evidence="2" key="2">
    <citation type="submission" date="2025-08" db="UniProtKB">
        <authorList>
            <consortium name="Ensembl"/>
        </authorList>
    </citation>
    <scope>IDENTIFICATION</scope>
</reference>
<dbReference type="InterPro" id="IPR007145">
    <property type="entry name" value="MAP65_Ase1_PRC1"/>
</dbReference>
<reference evidence="2" key="1">
    <citation type="submission" date="2021-06" db="EMBL/GenBank/DDBJ databases">
        <authorList>
            <consortium name="Wellcome Sanger Institute Data Sharing"/>
        </authorList>
    </citation>
    <scope>NUCLEOTIDE SEQUENCE [LARGE SCALE GENOMIC DNA]</scope>
</reference>
<protein>
    <submittedName>
        <fullName evidence="2">Zgc:86764</fullName>
    </submittedName>
</protein>
<proteinExistence type="predicted"/>
<dbReference type="PANTHER" id="PTHR19321:SF6">
    <property type="entry name" value="PROTEIN REGULATOR OF CYTOKINESIS 1"/>
    <property type="match status" value="1"/>
</dbReference>
<organism evidence="2 3">
    <name type="scientific">Erpetoichthys calabaricus</name>
    <name type="common">Rope fish</name>
    <name type="synonym">Calamoichthys calabaricus</name>
    <dbReference type="NCBI Taxonomy" id="27687"/>
    <lineage>
        <taxon>Eukaryota</taxon>
        <taxon>Metazoa</taxon>
        <taxon>Chordata</taxon>
        <taxon>Craniata</taxon>
        <taxon>Vertebrata</taxon>
        <taxon>Euteleostomi</taxon>
        <taxon>Actinopterygii</taxon>
        <taxon>Polypteriformes</taxon>
        <taxon>Polypteridae</taxon>
        <taxon>Erpetoichthys</taxon>
    </lineage>
</organism>
<name>A0A8C4RFY5_ERPCA</name>
<evidence type="ECO:0000313" key="3">
    <source>
        <dbReference type="Proteomes" id="UP000694620"/>
    </source>
</evidence>
<dbReference type="GO" id="GO:1990023">
    <property type="term" value="C:mitotic spindle midzone"/>
    <property type="evidence" value="ECO:0007669"/>
    <property type="project" value="TreeGrafter"/>
</dbReference>
<reference evidence="2" key="3">
    <citation type="submission" date="2025-09" db="UniProtKB">
        <authorList>
            <consortium name="Ensembl"/>
        </authorList>
    </citation>
    <scope>IDENTIFICATION</scope>
</reference>
<dbReference type="Gene3D" id="1.20.58.1520">
    <property type="match status" value="1"/>
</dbReference>
<accession>A0A8C4RFY5</accession>
<dbReference type="GeneTree" id="ENSGT00390000009453"/>
<dbReference type="PANTHER" id="PTHR19321">
    <property type="entry name" value="PROTEIN REGULATOR OF CYTOKINESIS 1 PRC1-RELATED"/>
    <property type="match status" value="1"/>
</dbReference>
<evidence type="ECO:0000313" key="2">
    <source>
        <dbReference type="Ensembl" id="ENSECRP00000002031.1"/>
    </source>
</evidence>
<dbReference type="AlphaFoldDB" id="A0A8C4RFY5"/>
<evidence type="ECO:0000256" key="1">
    <source>
        <dbReference type="SAM" id="Coils"/>
    </source>
</evidence>
<keyword evidence="1" id="KW-0175">Coiled coil</keyword>